<reference evidence="3 4" key="1">
    <citation type="journal article" date="2020" name="Nat. Food">
        <title>A phased Vanilla planifolia genome enables genetic improvement of flavour and production.</title>
        <authorList>
            <person name="Hasing T."/>
            <person name="Tang H."/>
            <person name="Brym M."/>
            <person name="Khazi F."/>
            <person name="Huang T."/>
            <person name="Chambers A.H."/>
        </authorList>
    </citation>
    <scope>NUCLEOTIDE SEQUENCE [LARGE SCALE GENOMIC DNA]</scope>
    <source>
        <tissue evidence="1">Leaf</tissue>
    </source>
</reference>
<sequence>MDATMSEEFMEEGRGLYTLCTQILKRLRSSISTGFEDVDRSVLAQATPREDIYLVA</sequence>
<accession>A0A835P5G0</accession>
<comment type="caution">
    <text evidence="1">The sequence shown here is derived from an EMBL/GenBank/DDBJ whole genome shotgun (WGS) entry which is preliminary data.</text>
</comment>
<dbReference type="EMBL" id="JADCNL010000602">
    <property type="protein sequence ID" value="KAG0446205.1"/>
    <property type="molecule type" value="Genomic_DNA"/>
</dbReference>
<protein>
    <submittedName>
        <fullName evidence="1">Uncharacterized protein</fullName>
    </submittedName>
</protein>
<keyword evidence="3" id="KW-1185">Reference proteome</keyword>
<evidence type="ECO:0000313" key="3">
    <source>
        <dbReference type="Proteomes" id="UP000636800"/>
    </source>
</evidence>
<dbReference type="EMBL" id="JADCNM010000603">
    <property type="protein sequence ID" value="KAG0446211.1"/>
    <property type="molecule type" value="Genomic_DNA"/>
</dbReference>
<dbReference type="AlphaFoldDB" id="A0A835P5G0"/>
<evidence type="ECO:0000313" key="4">
    <source>
        <dbReference type="Proteomes" id="UP000639772"/>
    </source>
</evidence>
<proteinExistence type="predicted"/>
<dbReference type="Proteomes" id="UP000636800">
    <property type="component" value="Unassembled WGS sequence"/>
</dbReference>
<dbReference type="Proteomes" id="UP000639772">
    <property type="component" value="Unassembled WGS sequence"/>
</dbReference>
<name>A0A835P5G0_VANPL</name>
<evidence type="ECO:0000313" key="1">
    <source>
        <dbReference type="EMBL" id="KAG0446205.1"/>
    </source>
</evidence>
<organism evidence="1 3">
    <name type="scientific">Vanilla planifolia</name>
    <name type="common">Vanilla</name>
    <dbReference type="NCBI Taxonomy" id="51239"/>
    <lineage>
        <taxon>Eukaryota</taxon>
        <taxon>Viridiplantae</taxon>
        <taxon>Streptophyta</taxon>
        <taxon>Embryophyta</taxon>
        <taxon>Tracheophyta</taxon>
        <taxon>Spermatophyta</taxon>
        <taxon>Magnoliopsida</taxon>
        <taxon>Liliopsida</taxon>
        <taxon>Asparagales</taxon>
        <taxon>Orchidaceae</taxon>
        <taxon>Vanilloideae</taxon>
        <taxon>Vanilleae</taxon>
        <taxon>Vanilla</taxon>
    </lineage>
</organism>
<evidence type="ECO:0000313" key="2">
    <source>
        <dbReference type="EMBL" id="KAG0446211.1"/>
    </source>
</evidence>
<gene>
    <name evidence="1" type="ORF">HPP92_028943</name>
    <name evidence="2" type="ORF">HPP92_028953</name>
</gene>